<dbReference type="GO" id="GO:0003700">
    <property type="term" value="F:DNA-binding transcription factor activity"/>
    <property type="evidence" value="ECO:0007669"/>
    <property type="project" value="InterPro"/>
</dbReference>
<keyword evidence="6" id="KW-1185">Reference proteome</keyword>
<gene>
    <name evidence="5" type="ORF">F3S47_09190</name>
</gene>
<evidence type="ECO:0000313" key="5">
    <source>
        <dbReference type="EMBL" id="KAA9009405.1"/>
    </source>
</evidence>
<protein>
    <submittedName>
        <fullName evidence="5">GntR family transcriptional regulator</fullName>
    </submittedName>
</protein>
<keyword evidence="3" id="KW-0804">Transcription</keyword>
<dbReference type="SMART" id="SM00895">
    <property type="entry name" value="FCD"/>
    <property type="match status" value="1"/>
</dbReference>
<dbReference type="RefSeq" id="WP_150444938.1">
    <property type="nucleotide sequence ID" value="NZ_VYQE01000002.1"/>
</dbReference>
<keyword evidence="2" id="KW-0238">DNA-binding</keyword>
<dbReference type="InterPro" id="IPR011711">
    <property type="entry name" value="GntR_C"/>
</dbReference>
<dbReference type="EMBL" id="VYQE01000002">
    <property type="protein sequence ID" value="KAA9009405.1"/>
    <property type="molecule type" value="Genomic_DNA"/>
</dbReference>
<dbReference type="AlphaFoldDB" id="A0A5J5GMK2"/>
<name>A0A5J5GMK2_9RHOB</name>
<reference evidence="5 6" key="1">
    <citation type="submission" date="2019-09" db="EMBL/GenBank/DDBJ databases">
        <authorList>
            <person name="Park J.-S."/>
            <person name="Choi H.-J."/>
        </authorList>
    </citation>
    <scope>NUCLEOTIDE SEQUENCE [LARGE SCALE GENOMIC DNA]</scope>
    <source>
        <strain evidence="5 6">176SS1-4</strain>
    </source>
</reference>
<dbReference type="SMART" id="SM00345">
    <property type="entry name" value="HTH_GNTR"/>
    <property type="match status" value="1"/>
</dbReference>
<evidence type="ECO:0000259" key="4">
    <source>
        <dbReference type="PROSITE" id="PS50949"/>
    </source>
</evidence>
<accession>A0A5J5GMK2</accession>
<evidence type="ECO:0000256" key="2">
    <source>
        <dbReference type="ARBA" id="ARBA00023125"/>
    </source>
</evidence>
<dbReference type="SUPFAM" id="SSF46785">
    <property type="entry name" value="Winged helix' DNA-binding domain"/>
    <property type="match status" value="1"/>
</dbReference>
<dbReference type="Proteomes" id="UP000326554">
    <property type="component" value="Unassembled WGS sequence"/>
</dbReference>
<proteinExistence type="predicted"/>
<dbReference type="GO" id="GO:0003677">
    <property type="term" value="F:DNA binding"/>
    <property type="evidence" value="ECO:0007669"/>
    <property type="project" value="UniProtKB-KW"/>
</dbReference>
<dbReference type="Gene3D" id="1.20.120.530">
    <property type="entry name" value="GntR ligand-binding domain-like"/>
    <property type="match status" value="1"/>
</dbReference>
<dbReference type="PANTHER" id="PTHR43537:SF5">
    <property type="entry name" value="UXU OPERON TRANSCRIPTIONAL REGULATOR"/>
    <property type="match status" value="1"/>
</dbReference>
<dbReference type="Gene3D" id="1.10.10.10">
    <property type="entry name" value="Winged helix-like DNA-binding domain superfamily/Winged helix DNA-binding domain"/>
    <property type="match status" value="1"/>
</dbReference>
<dbReference type="SUPFAM" id="SSF48008">
    <property type="entry name" value="GntR ligand-binding domain-like"/>
    <property type="match status" value="1"/>
</dbReference>
<dbReference type="Pfam" id="PF07729">
    <property type="entry name" value="FCD"/>
    <property type="match status" value="1"/>
</dbReference>
<evidence type="ECO:0000313" key="6">
    <source>
        <dbReference type="Proteomes" id="UP000326554"/>
    </source>
</evidence>
<feature type="domain" description="HTH gntR-type" evidence="4">
    <location>
        <begin position="15"/>
        <end position="82"/>
    </location>
</feature>
<keyword evidence="1" id="KW-0805">Transcription regulation</keyword>
<dbReference type="InterPro" id="IPR036390">
    <property type="entry name" value="WH_DNA-bd_sf"/>
</dbReference>
<dbReference type="InterPro" id="IPR008920">
    <property type="entry name" value="TF_FadR/GntR_C"/>
</dbReference>
<dbReference type="PANTHER" id="PTHR43537">
    <property type="entry name" value="TRANSCRIPTIONAL REGULATOR, GNTR FAMILY"/>
    <property type="match status" value="1"/>
</dbReference>
<comment type="caution">
    <text evidence="5">The sequence shown here is derived from an EMBL/GenBank/DDBJ whole genome shotgun (WGS) entry which is preliminary data.</text>
</comment>
<dbReference type="InterPro" id="IPR036388">
    <property type="entry name" value="WH-like_DNA-bd_sf"/>
</dbReference>
<evidence type="ECO:0000256" key="1">
    <source>
        <dbReference type="ARBA" id="ARBA00023015"/>
    </source>
</evidence>
<evidence type="ECO:0000256" key="3">
    <source>
        <dbReference type="ARBA" id="ARBA00023163"/>
    </source>
</evidence>
<dbReference type="InterPro" id="IPR000524">
    <property type="entry name" value="Tscrpt_reg_HTH_GntR"/>
</dbReference>
<dbReference type="PROSITE" id="PS50949">
    <property type="entry name" value="HTH_GNTR"/>
    <property type="match status" value="1"/>
</dbReference>
<organism evidence="5 6">
    <name type="scientific">Histidinibacterium aquaticum</name>
    <dbReference type="NCBI Taxonomy" id="2613962"/>
    <lineage>
        <taxon>Bacteria</taxon>
        <taxon>Pseudomonadati</taxon>
        <taxon>Pseudomonadota</taxon>
        <taxon>Alphaproteobacteria</taxon>
        <taxon>Rhodobacterales</taxon>
        <taxon>Paracoccaceae</taxon>
        <taxon>Histidinibacterium</taxon>
    </lineage>
</organism>
<sequence length="233" mass="26027">MTDLAIEPIRSGSPPTTTDQVFDTLYAAVVSLRLSPGSKVSEAEIAKQLDVSRQPVRDAFFRLSNLGFLSIRPQRATLITKISAQAVFDAAFVRTAIEVECTRLAVERRSPADVARLRAHLDDQTKAIETSDPRAFHGLDEDFHLTLCRIAGHEHAWHLVLDHKAHMDRVRFLTLSADRQREVLQEHTALVDAIEAGDSDHSETLLRAHLGTIRTDLPKVQAAYPDYFQDDAL</sequence>
<dbReference type="Pfam" id="PF00392">
    <property type="entry name" value="GntR"/>
    <property type="match status" value="1"/>
</dbReference>